<dbReference type="Proteomes" id="UP001501367">
    <property type="component" value="Unassembled WGS sequence"/>
</dbReference>
<evidence type="ECO:0000313" key="3">
    <source>
        <dbReference type="Proteomes" id="UP001501367"/>
    </source>
</evidence>
<gene>
    <name evidence="2" type="ORF">GCM10022422_41660</name>
</gene>
<dbReference type="EMBL" id="BAABDT010000007">
    <property type="protein sequence ID" value="GAA3752052.1"/>
    <property type="molecule type" value="Genomic_DNA"/>
</dbReference>
<sequence length="149" mass="16908">MKQIILILSILLVLTSCENDDLPNSDVQYSLVAKGDSFPNDKSLAPRHLIIKDQKSWDKLITEMNVSSDLSKDFKEINIDFSKYQVIAVIDKTQNSGGHSIDIVEITENRNTIIVKVEKLKNGNSTLKLSRPYDIIKTDKTDKKVIFEQ</sequence>
<evidence type="ECO:0000313" key="2">
    <source>
        <dbReference type="EMBL" id="GAA3752052.1"/>
    </source>
</evidence>
<reference evidence="3" key="1">
    <citation type="journal article" date="2019" name="Int. J. Syst. Evol. Microbiol.">
        <title>The Global Catalogue of Microorganisms (GCM) 10K type strain sequencing project: providing services to taxonomists for standard genome sequencing and annotation.</title>
        <authorList>
            <consortium name="The Broad Institute Genomics Platform"/>
            <consortium name="The Broad Institute Genome Sequencing Center for Infectious Disease"/>
            <person name="Wu L."/>
            <person name="Ma J."/>
        </authorList>
    </citation>
    <scope>NUCLEOTIDE SEQUENCE [LARGE SCALE GENOMIC DNA]</scope>
    <source>
        <strain evidence="3">JCM 17336</strain>
    </source>
</reference>
<dbReference type="Pfam" id="PF14343">
    <property type="entry name" value="PrcB_C"/>
    <property type="match status" value="1"/>
</dbReference>
<organism evidence="2 3">
    <name type="scientific">Flavobacterium ginsengisoli</name>
    <dbReference type="NCBI Taxonomy" id="871694"/>
    <lineage>
        <taxon>Bacteria</taxon>
        <taxon>Pseudomonadati</taxon>
        <taxon>Bacteroidota</taxon>
        <taxon>Flavobacteriia</taxon>
        <taxon>Flavobacteriales</taxon>
        <taxon>Flavobacteriaceae</taxon>
        <taxon>Flavobacterium</taxon>
    </lineage>
</organism>
<feature type="domain" description="PrcB C-terminal" evidence="1">
    <location>
        <begin position="86"/>
        <end position="138"/>
    </location>
</feature>
<dbReference type="RefSeq" id="WP_198855201.1">
    <property type="nucleotide sequence ID" value="NZ_BAABDT010000007.1"/>
</dbReference>
<dbReference type="InterPro" id="IPR025748">
    <property type="entry name" value="PrcB_C_dom"/>
</dbReference>
<keyword evidence="3" id="KW-1185">Reference proteome</keyword>
<accession>A0ABP7G1F2</accession>
<name>A0ABP7G1F2_9FLAO</name>
<comment type="caution">
    <text evidence="2">The sequence shown here is derived from an EMBL/GenBank/DDBJ whole genome shotgun (WGS) entry which is preliminary data.</text>
</comment>
<proteinExistence type="predicted"/>
<evidence type="ECO:0000259" key="1">
    <source>
        <dbReference type="Pfam" id="PF14343"/>
    </source>
</evidence>
<dbReference type="PROSITE" id="PS51257">
    <property type="entry name" value="PROKAR_LIPOPROTEIN"/>
    <property type="match status" value="1"/>
</dbReference>
<protein>
    <recommendedName>
        <fullName evidence="1">PrcB C-terminal domain-containing protein</fullName>
    </recommendedName>
</protein>